<evidence type="ECO:0000256" key="8">
    <source>
        <dbReference type="ARBA" id="ARBA00044876"/>
    </source>
</evidence>
<evidence type="ECO:0000256" key="5">
    <source>
        <dbReference type="ARBA" id="ARBA00022989"/>
    </source>
</evidence>
<evidence type="ECO:0000256" key="20">
    <source>
        <dbReference type="ARBA" id="ARBA00044924"/>
    </source>
</evidence>
<feature type="domain" description="Ribosome-assembly protein 3 C-terminal" evidence="27">
    <location>
        <begin position="98"/>
        <end position="142"/>
    </location>
</feature>
<evidence type="ECO:0000256" key="2">
    <source>
        <dbReference type="ARBA" id="ARBA00008335"/>
    </source>
</evidence>
<keyword evidence="6 26" id="KW-0472">Membrane</keyword>
<dbReference type="Proteomes" id="UP000707451">
    <property type="component" value="Unassembled WGS sequence"/>
</dbReference>
<comment type="catalytic activity">
    <reaction evidence="10">
        <text>L-alpha-aminoacyl-L-arginine(out) = L-alpha-aminoacyl-L-arginine(in)</text>
        <dbReference type="Rhea" id="RHEA:79367"/>
        <dbReference type="ChEBI" id="CHEBI:229968"/>
    </reaction>
</comment>
<comment type="catalytic activity">
    <reaction evidence="19">
        <text>L-alanyl-L-lysine(out) = L-alanyl-L-lysine(in)</text>
        <dbReference type="Rhea" id="RHEA:79415"/>
        <dbReference type="ChEBI" id="CHEBI:192470"/>
    </reaction>
</comment>
<keyword evidence="3" id="KW-0813">Transport</keyword>
<comment type="subcellular location">
    <subcellularLocation>
        <location evidence="1">Lysosome membrane</location>
        <topology evidence="1">Multi-pass membrane protein</topology>
    </subcellularLocation>
</comment>
<comment type="catalytic activity">
    <reaction evidence="18">
        <text>L-histidyl-L-alpha-amino acid(out) = L-histidyl-L-alpha-amino acid(in)</text>
        <dbReference type="Rhea" id="RHEA:79379"/>
        <dbReference type="ChEBI" id="CHEBI:229964"/>
    </reaction>
</comment>
<gene>
    <name evidence="28" type="ORF">KI688_010620</name>
</gene>
<evidence type="ECO:0000256" key="19">
    <source>
        <dbReference type="ARBA" id="ARBA00044919"/>
    </source>
</evidence>
<dbReference type="Pfam" id="PF14615">
    <property type="entry name" value="Rsa3"/>
    <property type="match status" value="1"/>
</dbReference>
<evidence type="ECO:0000256" key="25">
    <source>
        <dbReference type="SAM" id="MobiDB-lite"/>
    </source>
</evidence>
<sequence>MLNDEEPQEEPSIDVDMEEAQDEQKATTQDQEEDIDNDDSENDLELQNDRESSDDEADVEDDEDQELRSNARSTSQKEAHTSDRVQKVLSNPEIEAAFQDKYMTQITQAFGDELNTLRETDSLEGAQLELLIDSLNQTGHIYRVMEKELWTNRPHSYPATATSTAPTADAVETKNPTTYLLSATAAPSISCLNPNDYNRCTNTSTELDDMNKHTPSRHDTGWSSSLLALNVQLGEWLGDDYATHQYHINLLYSVYSLPNIVLPLFGGYLIDRLSASRVLILFSLCVCAGQGLFAIGVSAKSIWMMVLGRFIFGIGGECLEVAQAKITTDWFKSRWLGFALGLNLSSARIGTALNDNISPAIAAHGGGVVGASWVGVLVCAISLFCGIALAYLDRPESRKESGVRLDARDRNKDAIRSRKDNIVGRQAINISSDSTMTMSSVALQEEEEIEKENEMAEDDEMHYSEIFTLQPNFWILSLICISLYGMF</sequence>
<dbReference type="InterPro" id="IPR036259">
    <property type="entry name" value="MFS_trans_sf"/>
</dbReference>
<evidence type="ECO:0000256" key="15">
    <source>
        <dbReference type="ARBA" id="ARBA00044899"/>
    </source>
</evidence>
<keyword evidence="4 26" id="KW-0812">Transmembrane</keyword>
<comment type="caution">
    <text evidence="28">The sequence shown here is derived from an EMBL/GenBank/DDBJ whole genome shotgun (WGS) entry which is preliminary data.</text>
</comment>
<evidence type="ECO:0000256" key="3">
    <source>
        <dbReference type="ARBA" id="ARBA00022448"/>
    </source>
</evidence>
<comment type="catalytic activity">
    <reaction evidence="20">
        <text>L-lysyl-glycine(out) = L-lysyl-glycine(in)</text>
        <dbReference type="Rhea" id="RHEA:79407"/>
        <dbReference type="ChEBI" id="CHEBI:191202"/>
    </reaction>
</comment>
<evidence type="ECO:0000256" key="22">
    <source>
        <dbReference type="ARBA" id="ARBA00045018"/>
    </source>
</evidence>
<comment type="catalytic activity">
    <reaction evidence="8">
        <text>L-lysyl-L-alanine(out) = L-lysyl-L-alanine(in)</text>
        <dbReference type="Rhea" id="RHEA:79399"/>
        <dbReference type="ChEBI" id="CHEBI:229954"/>
    </reaction>
</comment>
<feature type="transmembrane region" description="Helical" evidence="26">
    <location>
        <begin position="250"/>
        <end position="270"/>
    </location>
</feature>
<evidence type="ECO:0000256" key="6">
    <source>
        <dbReference type="ARBA" id="ARBA00023136"/>
    </source>
</evidence>
<protein>
    <recommendedName>
        <fullName evidence="21">Lysosomal dipeptide transporter MFSD1</fullName>
    </recommendedName>
    <alternativeName>
        <fullName evidence="22">Major facilitator superfamily domain-containing protein 1</fullName>
    </alternativeName>
</protein>
<evidence type="ECO:0000256" key="18">
    <source>
        <dbReference type="ARBA" id="ARBA00044912"/>
    </source>
</evidence>
<evidence type="ECO:0000313" key="28">
    <source>
        <dbReference type="EMBL" id="KAG9068352.1"/>
    </source>
</evidence>
<dbReference type="Gene3D" id="1.20.1250.20">
    <property type="entry name" value="MFS general substrate transporter like domains"/>
    <property type="match status" value="1"/>
</dbReference>
<evidence type="ECO:0000256" key="21">
    <source>
        <dbReference type="ARBA" id="ARBA00044985"/>
    </source>
</evidence>
<comment type="catalytic activity">
    <reaction evidence="14">
        <text>L-aspartyl-L-lysine(out) = L-aspartyl-L-lysine(in)</text>
        <dbReference type="Rhea" id="RHEA:79411"/>
        <dbReference type="ChEBI" id="CHEBI:229953"/>
    </reaction>
</comment>
<organism evidence="28 29">
    <name type="scientific">Linnemannia hyalina</name>
    <dbReference type="NCBI Taxonomy" id="64524"/>
    <lineage>
        <taxon>Eukaryota</taxon>
        <taxon>Fungi</taxon>
        <taxon>Fungi incertae sedis</taxon>
        <taxon>Mucoromycota</taxon>
        <taxon>Mortierellomycotina</taxon>
        <taxon>Mortierellomycetes</taxon>
        <taxon>Mortierellales</taxon>
        <taxon>Mortierellaceae</taxon>
        <taxon>Linnemannia</taxon>
    </lineage>
</organism>
<dbReference type="PANTHER" id="PTHR23512:SF3">
    <property type="entry name" value="MAJOR FACILITATOR SUPERFAMILY DOMAIN-CONTAINING PROTEIN 1"/>
    <property type="match status" value="1"/>
</dbReference>
<feature type="region of interest" description="Disordered" evidence="25">
    <location>
        <begin position="1"/>
        <end position="88"/>
    </location>
</feature>
<dbReference type="SUPFAM" id="SSF103473">
    <property type="entry name" value="MFS general substrate transporter"/>
    <property type="match status" value="1"/>
</dbReference>
<feature type="transmembrane region" description="Helical" evidence="26">
    <location>
        <begin position="277"/>
        <end position="296"/>
    </location>
</feature>
<dbReference type="AlphaFoldDB" id="A0A9P8BWY7"/>
<dbReference type="InterPro" id="IPR011701">
    <property type="entry name" value="MFS"/>
</dbReference>
<proteinExistence type="inferred from homology"/>
<comment type="function">
    <text evidence="23">Lysosomal dipeptide uniporter that selectively exports lysine, arginine or histidine-containing dipeptides with a net positive charge from the lysosome lumen into the cytosol. Could play a role in a specific type of protein O-glycosylation indirectly regulating macrophages migration and tissue invasion. Also essential for liver homeostasis.</text>
</comment>
<evidence type="ECO:0000256" key="12">
    <source>
        <dbReference type="ARBA" id="ARBA00044891"/>
    </source>
</evidence>
<evidence type="ECO:0000256" key="1">
    <source>
        <dbReference type="ARBA" id="ARBA00004155"/>
    </source>
</evidence>
<comment type="catalytic activity">
    <reaction evidence="17">
        <text>L-arginyl-glycine(out) = L-arginyl-glycine(in)</text>
        <dbReference type="Rhea" id="RHEA:79391"/>
        <dbReference type="ChEBI" id="CHEBI:229955"/>
    </reaction>
</comment>
<comment type="subunit">
    <text evidence="24">Homodimer. Interacts with lysosomal protein GLMP (via lumenal domain); the interaction starts while both proteins are still in the endoplasmic reticulum and is required for stabilization of MFSD1 in lysosomes but has no direct effect on its targeting to lysosomes or transporter activity.</text>
</comment>
<feature type="compositionally biased region" description="Acidic residues" evidence="25">
    <location>
        <begin position="30"/>
        <end position="65"/>
    </location>
</feature>
<dbReference type="OrthoDB" id="424834at2759"/>
<dbReference type="InterPro" id="IPR052187">
    <property type="entry name" value="MFSD1"/>
</dbReference>
<feature type="compositionally biased region" description="Basic and acidic residues" evidence="25">
    <location>
        <begin position="75"/>
        <end position="86"/>
    </location>
</feature>
<evidence type="ECO:0000256" key="7">
    <source>
        <dbReference type="ARBA" id="ARBA00023228"/>
    </source>
</evidence>
<evidence type="ECO:0000256" key="11">
    <source>
        <dbReference type="ARBA" id="ARBA00044884"/>
    </source>
</evidence>
<name>A0A9P8BWY7_9FUNG</name>
<feature type="transmembrane region" description="Helical" evidence="26">
    <location>
        <begin position="373"/>
        <end position="392"/>
    </location>
</feature>
<comment type="catalytic activity">
    <reaction evidence="11">
        <text>L-alpha-aminoacyl-L-histidine(out) = L-alpha-aminoacyl-L-histidine(in)</text>
        <dbReference type="Rhea" id="RHEA:79375"/>
        <dbReference type="ChEBI" id="CHEBI:229967"/>
    </reaction>
</comment>
<dbReference type="PANTHER" id="PTHR23512">
    <property type="entry name" value="MAJOR FACILITATOR SUPERFAMILY DOMAIN-CONTAINING PROTEIN 1"/>
    <property type="match status" value="1"/>
</dbReference>
<comment type="similarity">
    <text evidence="2">Belongs to the major facilitator superfamily.</text>
</comment>
<evidence type="ECO:0000256" key="10">
    <source>
        <dbReference type="ARBA" id="ARBA00044881"/>
    </source>
</evidence>
<evidence type="ECO:0000256" key="24">
    <source>
        <dbReference type="ARBA" id="ARBA00046376"/>
    </source>
</evidence>
<evidence type="ECO:0000256" key="4">
    <source>
        <dbReference type="ARBA" id="ARBA00022692"/>
    </source>
</evidence>
<comment type="catalytic activity">
    <reaction evidence="13">
        <text>L-alpha-aminoacyl-L-lysine(out) = L-alpha-aminoacyl-L-lysine(in)</text>
        <dbReference type="Rhea" id="RHEA:79383"/>
        <dbReference type="ChEBI" id="CHEBI:229966"/>
    </reaction>
</comment>
<dbReference type="EMBL" id="JAHRHY010000006">
    <property type="protein sequence ID" value="KAG9068352.1"/>
    <property type="molecule type" value="Genomic_DNA"/>
</dbReference>
<evidence type="ECO:0000256" key="26">
    <source>
        <dbReference type="SAM" id="Phobius"/>
    </source>
</evidence>
<accession>A0A9P8BWY7</accession>
<evidence type="ECO:0000256" key="23">
    <source>
        <dbReference type="ARBA" id="ARBA00045709"/>
    </source>
</evidence>
<evidence type="ECO:0000256" key="9">
    <source>
        <dbReference type="ARBA" id="ARBA00044878"/>
    </source>
</evidence>
<dbReference type="InterPro" id="IPR028217">
    <property type="entry name" value="Rsa3_C"/>
</dbReference>
<evidence type="ECO:0000256" key="16">
    <source>
        <dbReference type="ARBA" id="ARBA00044900"/>
    </source>
</evidence>
<comment type="catalytic activity">
    <reaction evidence="15">
        <text>L-arginyl-L-alpha-amino acid(out) = L-arginyl-L-alpha-amino acid(in)</text>
        <dbReference type="Rhea" id="RHEA:79371"/>
        <dbReference type="ChEBI" id="CHEBI:84315"/>
    </reaction>
</comment>
<dbReference type="GO" id="GO:0022857">
    <property type="term" value="F:transmembrane transporter activity"/>
    <property type="evidence" value="ECO:0007669"/>
    <property type="project" value="InterPro"/>
</dbReference>
<comment type="catalytic activity">
    <reaction evidence="9">
        <text>L-histidyl-glycine(out) = L-histidyl-glycine(in)</text>
        <dbReference type="Rhea" id="RHEA:79395"/>
        <dbReference type="ChEBI" id="CHEBI:229957"/>
    </reaction>
</comment>
<keyword evidence="5 26" id="KW-1133">Transmembrane helix</keyword>
<evidence type="ECO:0000313" key="29">
    <source>
        <dbReference type="Proteomes" id="UP000707451"/>
    </source>
</evidence>
<keyword evidence="29" id="KW-1185">Reference proteome</keyword>
<evidence type="ECO:0000259" key="27">
    <source>
        <dbReference type="Pfam" id="PF14615"/>
    </source>
</evidence>
<comment type="catalytic activity">
    <reaction evidence="16">
        <text>L-lysyl-L-lysine(out) = L-lysyl-L-lysine(in)</text>
        <dbReference type="Rhea" id="RHEA:79403"/>
        <dbReference type="ChEBI" id="CHEBI:229956"/>
    </reaction>
</comment>
<evidence type="ECO:0000256" key="14">
    <source>
        <dbReference type="ARBA" id="ARBA00044898"/>
    </source>
</evidence>
<comment type="catalytic activity">
    <reaction evidence="12">
        <text>L-lysyl-L-alpha-amino acid(out) = L-lysyl-L-alpha-amino acid(in)</text>
        <dbReference type="Rhea" id="RHEA:79387"/>
        <dbReference type="ChEBI" id="CHEBI:229965"/>
    </reaction>
</comment>
<reference evidence="28" key="1">
    <citation type="submission" date="2021-06" db="EMBL/GenBank/DDBJ databases">
        <title>Genome Sequence of Mortierella hyaline Strain SCG-10, a Cold-Adapted, Nitrate-Reducing Fungus Isolated from Soil in Minnesota, USA.</title>
        <authorList>
            <person name="Aldossari N."/>
        </authorList>
    </citation>
    <scope>NUCLEOTIDE SEQUENCE</scope>
    <source>
        <strain evidence="28">SCG-10</strain>
    </source>
</reference>
<evidence type="ECO:0000256" key="17">
    <source>
        <dbReference type="ARBA" id="ARBA00044903"/>
    </source>
</evidence>
<dbReference type="Pfam" id="PF07690">
    <property type="entry name" value="MFS_1"/>
    <property type="match status" value="1"/>
</dbReference>
<keyword evidence="7" id="KW-0458">Lysosome</keyword>
<feature type="compositionally biased region" description="Acidic residues" evidence="25">
    <location>
        <begin position="1"/>
        <end position="21"/>
    </location>
</feature>
<evidence type="ECO:0000256" key="13">
    <source>
        <dbReference type="ARBA" id="ARBA00044893"/>
    </source>
</evidence>